<keyword evidence="8" id="KW-1185">Reference proteome</keyword>
<evidence type="ECO:0000313" key="7">
    <source>
        <dbReference type="EMBL" id="BBO76584.1"/>
    </source>
</evidence>
<evidence type="ECO:0000256" key="2">
    <source>
        <dbReference type="ARBA" id="ARBA00022692"/>
    </source>
</evidence>
<dbReference type="Pfam" id="PF06803">
    <property type="entry name" value="DUF1232"/>
    <property type="match status" value="1"/>
</dbReference>
<reference evidence="7 8" key="1">
    <citation type="submission" date="2019-11" db="EMBL/GenBank/DDBJ databases">
        <title>Comparative genomics of hydrocarbon-degrading Desulfosarcina strains.</title>
        <authorList>
            <person name="Watanabe M."/>
            <person name="Kojima H."/>
            <person name="Fukui M."/>
        </authorList>
    </citation>
    <scope>NUCLEOTIDE SEQUENCE [LARGE SCALE GENOMIC DNA]</scope>
    <source>
        <strain evidence="7 8">PP31</strain>
    </source>
</reference>
<gene>
    <name evidence="7" type="ORF">DSCW_40010</name>
</gene>
<dbReference type="GO" id="GO:0012505">
    <property type="term" value="C:endomembrane system"/>
    <property type="evidence" value="ECO:0007669"/>
    <property type="project" value="UniProtKB-SubCell"/>
</dbReference>
<evidence type="ECO:0000256" key="3">
    <source>
        <dbReference type="ARBA" id="ARBA00022989"/>
    </source>
</evidence>
<organism evidence="7 8">
    <name type="scientific">Desulfosarcina widdelii</name>
    <dbReference type="NCBI Taxonomy" id="947919"/>
    <lineage>
        <taxon>Bacteria</taxon>
        <taxon>Pseudomonadati</taxon>
        <taxon>Thermodesulfobacteriota</taxon>
        <taxon>Desulfobacteria</taxon>
        <taxon>Desulfobacterales</taxon>
        <taxon>Desulfosarcinaceae</taxon>
        <taxon>Desulfosarcina</taxon>
    </lineage>
</organism>
<dbReference type="InterPro" id="IPR010652">
    <property type="entry name" value="DUF1232"/>
</dbReference>
<feature type="transmembrane region" description="Helical" evidence="5">
    <location>
        <begin position="40"/>
        <end position="63"/>
    </location>
</feature>
<evidence type="ECO:0000256" key="5">
    <source>
        <dbReference type="SAM" id="Phobius"/>
    </source>
</evidence>
<protein>
    <submittedName>
        <fullName evidence="7">Membrane protein</fullName>
    </submittedName>
</protein>
<dbReference type="OrthoDB" id="9804184at2"/>
<feature type="transmembrane region" description="Helical" evidence="5">
    <location>
        <begin position="108"/>
        <end position="129"/>
    </location>
</feature>
<comment type="subcellular location">
    <subcellularLocation>
        <location evidence="1">Endomembrane system</location>
        <topology evidence="1">Multi-pass membrane protein</topology>
    </subcellularLocation>
</comment>
<dbReference type="EMBL" id="AP021875">
    <property type="protein sequence ID" value="BBO76584.1"/>
    <property type="molecule type" value="Genomic_DNA"/>
</dbReference>
<name>A0A5K7ZDQ8_9BACT</name>
<keyword evidence="3 5" id="KW-1133">Transmembrane helix</keyword>
<evidence type="ECO:0000256" key="4">
    <source>
        <dbReference type="ARBA" id="ARBA00023136"/>
    </source>
</evidence>
<sequence length="134" mass="14751">MKPVPGRIERWKVCARRLKSEIHALWLACRDPRVPRRARLLAALVAAYALSPIDLIPDFIPVLGYLDDLILLPLGILLVVKMIPSEVLADCRARTKEASLQKKTSGAVLGAVMVVVLWLAIVATVYFLAIEAKG</sequence>
<proteinExistence type="predicted"/>
<feature type="domain" description="DUF1232" evidence="6">
    <location>
        <begin position="38"/>
        <end position="74"/>
    </location>
</feature>
<feature type="transmembrane region" description="Helical" evidence="5">
    <location>
        <begin position="69"/>
        <end position="88"/>
    </location>
</feature>
<evidence type="ECO:0000256" key="1">
    <source>
        <dbReference type="ARBA" id="ARBA00004127"/>
    </source>
</evidence>
<dbReference type="KEGG" id="dwd:DSCW_40010"/>
<keyword evidence="4 5" id="KW-0472">Membrane</keyword>
<dbReference type="AlphaFoldDB" id="A0A5K7ZDQ8"/>
<accession>A0A5K7ZDQ8</accession>
<evidence type="ECO:0000313" key="8">
    <source>
        <dbReference type="Proteomes" id="UP000427769"/>
    </source>
</evidence>
<evidence type="ECO:0000259" key="6">
    <source>
        <dbReference type="Pfam" id="PF06803"/>
    </source>
</evidence>
<dbReference type="RefSeq" id="WP_155305402.1">
    <property type="nucleotide sequence ID" value="NZ_AP021875.1"/>
</dbReference>
<dbReference type="Proteomes" id="UP000427769">
    <property type="component" value="Chromosome"/>
</dbReference>
<keyword evidence="2 5" id="KW-0812">Transmembrane</keyword>